<proteinExistence type="predicted"/>
<dbReference type="InterPro" id="IPR013762">
    <property type="entry name" value="Integrase-like_cat_sf"/>
</dbReference>
<evidence type="ECO:0000256" key="1">
    <source>
        <dbReference type="ARBA" id="ARBA00023172"/>
    </source>
</evidence>
<dbReference type="PROSITE" id="PS51898">
    <property type="entry name" value="TYR_RECOMBINASE"/>
    <property type="match status" value="1"/>
</dbReference>
<dbReference type="SUPFAM" id="SSF56349">
    <property type="entry name" value="DNA breaking-rejoining enzymes"/>
    <property type="match status" value="1"/>
</dbReference>
<gene>
    <name evidence="4" type="ORF">QOZ88_11430</name>
</gene>
<protein>
    <submittedName>
        <fullName evidence="4">Site-specific integrase</fullName>
    </submittedName>
</protein>
<dbReference type="Gene3D" id="1.10.443.10">
    <property type="entry name" value="Intergrase catalytic core"/>
    <property type="match status" value="1"/>
</dbReference>
<evidence type="ECO:0000313" key="5">
    <source>
        <dbReference type="Proteomes" id="UP001233673"/>
    </source>
</evidence>
<name>A0ABT9ICF3_9ACTN</name>
<keyword evidence="5" id="KW-1185">Reference proteome</keyword>
<dbReference type="Proteomes" id="UP001233673">
    <property type="component" value="Unassembled WGS sequence"/>
</dbReference>
<dbReference type="EMBL" id="JASNFN010000011">
    <property type="protein sequence ID" value="MDP5183251.1"/>
    <property type="molecule type" value="Genomic_DNA"/>
</dbReference>
<dbReference type="InterPro" id="IPR002104">
    <property type="entry name" value="Integrase_catalytic"/>
</dbReference>
<organism evidence="4 5">
    <name type="scientific">Blastococcus carthaginiensis</name>
    <dbReference type="NCBI Taxonomy" id="3050034"/>
    <lineage>
        <taxon>Bacteria</taxon>
        <taxon>Bacillati</taxon>
        <taxon>Actinomycetota</taxon>
        <taxon>Actinomycetes</taxon>
        <taxon>Geodermatophilales</taxon>
        <taxon>Geodermatophilaceae</taxon>
        <taxon>Blastococcus</taxon>
    </lineage>
</organism>
<keyword evidence="1" id="KW-0233">DNA recombination</keyword>
<accession>A0ABT9ICF3</accession>
<feature type="region of interest" description="Disordered" evidence="2">
    <location>
        <begin position="619"/>
        <end position="661"/>
    </location>
</feature>
<feature type="compositionally biased region" description="Acidic residues" evidence="2">
    <location>
        <begin position="637"/>
        <end position="661"/>
    </location>
</feature>
<evidence type="ECO:0000313" key="4">
    <source>
        <dbReference type="EMBL" id="MDP5183251.1"/>
    </source>
</evidence>
<dbReference type="InterPro" id="IPR011010">
    <property type="entry name" value="DNA_brk_join_enz"/>
</dbReference>
<comment type="caution">
    <text evidence="4">The sequence shown here is derived from an EMBL/GenBank/DDBJ whole genome shotgun (WGS) entry which is preliminary data.</text>
</comment>
<dbReference type="CDD" id="cd00397">
    <property type="entry name" value="DNA_BRE_C"/>
    <property type="match status" value="1"/>
</dbReference>
<sequence>MTTGALRVIETILNDYTPTTTTADIEGAIDYNVLAGFGTYDDATAVFVPDLNHSVFKTNICDLDGCSRIRRHPPYCTTHRERWVKAGKPDDPEHWIGLEVAGMRAVTVPKELPLCLICRVPDHERPAMNDKPFCLTHHSGWMRARKTSTCYDDPQVFVAERAPLTSRRGGPLPTMPPCALCGGQGYRGWGERTPGTNAAARALCVHHFHAAYHLRSHKGYDYGEALAELHRRATDKNYSNELHLGFLSPRVRSQVLILFLHLLTNGYKNPHGDVVELLNILRHTPVTDIMLLSDHVVARGSRRMAALAKRVLRRHFATPQAERTKPVWDLSVWGKSGASAGYLNFARITQPWLREAVQTYVYDFVDTKALDTLRAWLDAFNNLSASLRLRSAEGNDFTMLDREDIHNLLRFMESRRVMGSMSGSRRWAQLGHIKMLLDELQDRHQGGQLRSQGLRPAFRLHRKDIPSRPKKPRSEVGKALPPEVMSFLLTPENLDRAVPMFQRLFRLEAAVGRRPSELSSLPLDCLVEEDGVPKLRVDMPKVHIVGYLIPLAGEEDAITAIREQQQIVRRDFPHTPINDLALWPSPMLNPNGTVPVSPTWFRVAMGLWLRSLPPIPAPEQIRSGYATPDIPTKPDGQDDDEVIDEEEARDNSGSDDEEDAADAADLVADGQASGGANVSLLDLDRRERAENPRVRTFPKHKVFPYALRHTYAQTHADAGTDPHVLQELMGHETVATTMIYYRLPMERKIEATARVAALTAVNWYGRRYAVGPGVDLSAEDAKALMRAQVVPHGYCAEPSVLASGARACPAGFACGPCRHFSTDAGHLPELYEHWNRLIESREHVLGPESPFATEDMRRLRAQVIQAEANAVFDLIEQCQDAVRRLPEEEAQTVLMAIQDLRRQRREFSRLIPDNVRTVVRLDITDVQPFVRGAGTGYEGLEREMKRRTTGVVK</sequence>
<evidence type="ECO:0000259" key="3">
    <source>
        <dbReference type="PROSITE" id="PS51898"/>
    </source>
</evidence>
<reference evidence="5" key="1">
    <citation type="submission" date="2023-05" db="EMBL/GenBank/DDBJ databases">
        <title>Draft genome of Pseudofrankia sp. BMG5.37.</title>
        <authorList>
            <person name="Gtari M."/>
            <person name="Ghodhbane F."/>
            <person name="Sbissi I."/>
        </authorList>
    </citation>
    <scope>NUCLEOTIDE SEQUENCE [LARGE SCALE GENOMIC DNA]</scope>
    <source>
        <strain evidence="5">BMG 814</strain>
    </source>
</reference>
<feature type="domain" description="Tyr recombinase" evidence="3">
    <location>
        <begin position="467"/>
        <end position="753"/>
    </location>
</feature>
<evidence type="ECO:0000256" key="2">
    <source>
        <dbReference type="SAM" id="MobiDB-lite"/>
    </source>
</evidence>
<dbReference type="RefSeq" id="WP_305999894.1">
    <property type="nucleotide sequence ID" value="NZ_JASNFN010000011.1"/>
</dbReference>
<dbReference type="Pfam" id="PF00589">
    <property type="entry name" value="Phage_integrase"/>
    <property type="match status" value="1"/>
</dbReference>